<dbReference type="SUPFAM" id="SSF56672">
    <property type="entry name" value="DNA/RNA polymerases"/>
    <property type="match status" value="1"/>
</dbReference>
<proteinExistence type="predicted"/>
<dbReference type="AlphaFoldDB" id="A0A6H5J455"/>
<keyword evidence="2" id="KW-1185">Reference proteome</keyword>
<dbReference type="PANTHER" id="PTHR47331">
    <property type="entry name" value="PHD-TYPE DOMAIN-CONTAINING PROTEIN"/>
    <property type="match status" value="1"/>
</dbReference>
<evidence type="ECO:0008006" key="3">
    <source>
        <dbReference type="Google" id="ProtNLM"/>
    </source>
</evidence>
<protein>
    <recommendedName>
        <fullName evidence="3">Reverse transcriptase domain-containing protein</fullName>
    </recommendedName>
</protein>
<dbReference type="EMBL" id="CADCXV010001555">
    <property type="protein sequence ID" value="CAB0045246.1"/>
    <property type="molecule type" value="Genomic_DNA"/>
</dbReference>
<organism evidence="1 2">
    <name type="scientific">Trichogramma brassicae</name>
    <dbReference type="NCBI Taxonomy" id="86971"/>
    <lineage>
        <taxon>Eukaryota</taxon>
        <taxon>Metazoa</taxon>
        <taxon>Ecdysozoa</taxon>
        <taxon>Arthropoda</taxon>
        <taxon>Hexapoda</taxon>
        <taxon>Insecta</taxon>
        <taxon>Pterygota</taxon>
        <taxon>Neoptera</taxon>
        <taxon>Endopterygota</taxon>
        <taxon>Hymenoptera</taxon>
        <taxon>Apocrita</taxon>
        <taxon>Proctotrupomorpha</taxon>
        <taxon>Chalcidoidea</taxon>
        <taxon>Trichogrammatidae</taxon>
        <taxon>Trichogramma</taxon>
    </lineage>
</organism>
<evidence type="ECO:0000313" key="1">
    <source>
        <dbReference type="EMBL" id="CAB0045246.1"/>
    </source>
</evidence>
<name>A0A6H5J455_9HYME</name>
<dbReference type="GO" id="GO:0071897">
    <property type="term" value="P:DNA biosynthetic process"/>
    <property type="evidence" value="ECO:0007669"/>
    <property type="project" value="UniProtKB-ARBA"/>
</dbReference>
<dbReference type="InterPro" id="IPR043502">
    <property type="entry name" value="DNA/RNA_pol_sf"/>
</dbReference>
<dbReference type="Proteomes" id="UP000479190">
    <property type="component" value="Unassembled WGS sequence"/>
</dbReference>
<reference evidence="1 2" key="1">
    <citation type="submission" date="2020-02" db="EMBL/GenBank/DDBJ databases">
        <authorList>
            <person name="Ferguson B K."/>
        </authorList>
    </citation>
    <scope>NUCLEOTIDE SEQUENCE [LARGE SCALE GENOMIC DNA]</scope>
</reference>
<sequence>MQPDIAEIILRWRLGRYAFTADIIKMYRQIRIHDEDIPCQRILWRKNPEDPVQEYELLTVTYGTACAPYLALRVMRQLAEDGKVKHPVGSKILRDNMYVDDALVSCNNAKKRLFSSPRFDKPLADSRYGARQMGGQLRHPAA</sequence>
<accession>A0A6H5J455</accession>
<evidence type="ECO:0000313" key="2">
    <source>
        <dbReference type="Proteomes" id="UP000479190"/>
    </source>
</evidence>
<dbReference type="OrthoDB" id="5920040at2759"/>
<gene>
    <name evidence="1" type="ORF">TBRA_LOCUS16781</name>
</gene>